<organism evidence="1 2">
    <name type="scientific">Chiloscyllium punctatum</name>
    <name type="common">Brownbanded bambooshark</name>
    <name type="synonym">Hemiscyllium punctatum</name>
    <dbReference type="NCBI Taxonomy" id="137246"/>
    <lineage>
        <taxon>Eukaryota</taxon>
        <taxon>Metazoa</taxon>
        <taxon>Chordata</taxon>
        <taxon>Craniata</taxon>
        <taxon>Vertebrata</taxon>
        <taxon>Chondrichthyes</taxon>
        <taxon>Elasmobranchii</taxon>
        <taxon>Galeomorphii</taxon>
        <taxon>Galeoidea</taxon>
        <taxon>Orectolobiformes</taxon>
        <taxon>Hemiscylliidae</taxon>
        <taxon>Chiloscyllium</taxon>
    </lineage>
</organism>
<gene>
    <name evidence="1" type="ORF">chiPu_0010790</name>
</gene>
<dbReference type="EMBL" id="BEZZ01000426">
    <property type="protein sequence ID" value="GCC32329.1"/>
    <property type="molecule type" value="Genomic_DNA"/>
</dbReference>
<evidence type="ECO:0000313" key="1">
    <source>
        <dbReference type="EMBL" id="GCC32329.1"/>
    </source>
</evidence>
<keyword evidence="2" id="KW-1185">Reference proteome</keyword>
<proteinExistence type="predicted"/>
<name>A0A401SPK0_CHIPU</name>
<protein>
    <submittedName>
        <fullName evidence="1">Uncharacterized protein</fullName>
    </submittedName>
</protein>
<dbReference type="Proteomes" id="UP000287033">
    <property type="component" value="Unassembled WGS sequence"/>
</dbReference>
<reference evidence="1 2" key="1">
    <citation type="journal article" date="2018" name="Nat. Ecol. Evol.">
        <title>Shark genomes provide insights into elasmobranch evolution and the origin of vertebrates.</title>
        <authorList>
            <person name="Hara Y"/>
            <person name="Yamaguchi K"/>
            <person name="Onimaru K"/>
            <person name="Kadota M"/>
            <person name="Koyanagi M"/>
            <person name="Keeley SD"/>
            <person name="Tatsumi K"/>
            <person name="Tanaka K"/>
            <person name="Motone F"/>
            <person name="Kageyama Y"/>
            <person name="Nozu R"/>
            <person name="Adachi N"/>
            <person name="Nishimura O"/>
            <person name="Nakagawa R"/>
            <person name="Tanegashima C"/>
            <person name="Kiyatake I"/>
            <person name="Matsumoto R"/>
            <person name="Murakumo K"/>
            <person name="Nishida K"/>
            <person name="Terakita A"/>
            <person name="Kuratani S"/>
            <person name="Sato K"/>
            <person name="Hyodo S Kuraku.S."/>
        </authorList>
    </citation>
    <scope>NUCLEOTIDE SEQUENCE [LARGE SCALE GENOMIC DNA]</scope>
</reference>
<sequence length="117" mass="13193">MSDPGKLPMMSRGRLAPPDITEEEMVQQLQNYPEAQFSLGKTPTKFGQKYNTPQGQWTLDDMRRVWVLTDAVSSASSLVSAAWKDPLEGGHDTVPDEWDLVKKIHKELFVVICEGPY</sequence>
<evidence type="ECO:0000313" key="2">
    <source>
        <dbReference type="Proteomes" id="UP000287033"/>
    </source>
</evidence>
<comment type="caution">
    <text evidence="1">The sequence shown here is derived from an EMBL/GenBank/DDBJ whole genome shotgun (WGS) entry which is preliminary data.</text>
</comment>
<dbReference type="AlphaFoldDB" id="A0A401SPK0"/>
<accession>A0A401SPK0</accession>